<dbReference type="SUPFAM" id="SSF52317">
    <property type="entry name" value="Class I glutamine amidotransferase-like"/>
    <property type="match status" value="1"/>
</dbReference>
<comment type="caution">
    <text evidence="4">The sequence shown here is derived from an EMBL/GenBank/DDBJ whole genome shotgun (WGS) entry which is preliminary data.</text>
</comment>
<dbReference type="PANTHER" id="PTHR12835">
    <property type="entry name" value="BIOTIN PROTEIN LIGASE"/>
    <property type="match status" value="1"/>
</dbReference>
<reference evidence="4 5" key="1">
    <citation type="submission" date="2018-01" db="EMBL/GenBank/DDBJ databases">
        <title>Harnessing the power of phylogenomics to disentangle the directionality and signatures of interkingdom host jumping in the parasitic fungal genus Tolypocladium.</title>
        <authorList>
            <person name="Quandt C.A."/>
            <person name="Patterson W."/>
            <person name="Spatafora J.W."/>
        </authorList>
    </citation>
    <scope>NUCLEOTIDE SEQUENCE [LARGE SCALE GENOMIC DNA]</scope>
    <source>
        <strain evidence="4 5">NRBC 100945</strain>
    </source>
</reference>
<dbReference type="NCBIfam" id="TIGR00121">
    <property type="entry name" value="birA_ligase"/>
    <property type="match status" value="1"/>
</dbReference>
<protein>
    <submittedName>
        <fullName evidence="4">Biotin--protein ligase</fullName>
    </submittedName>
</protein>
<dbReference type="InterPro" id="IPR029062">
    <property type="entry name" value="Class_I_gatase-like"/>
</dbReference>
<evidence type="ECO:0000256" key="2">
    <source>
        <dbReference type="ARBA" id="ARBA00022598"/>
    </source>
</evidence>
<keyword evidence="5" id="KW-1185">Reference proteome</keyword>
<dbReference type="Pfam" id="PF03099">
    <property type="entry name" value="BPL_LplA_LipB"/>
    <property type="match status" value="1"/>
</dbReference>
<dbReference type="Gene3D" id="3.30.930.10">
    <property type="entry name" value="Bira Bifunctional Protein, Domain 2"/>
    <property type="match status" value="1"/>
</dbReference>
<dbReference type="EMBL" id="PKSG01000892">
    <property type="protein sequence ID" value="POR32168.1"/>
    <property type="molecule type" value="Genomic_DNA"/>
</dbReference>
<gene>
    <name evidence="4" type="ORF">TPAR_07602</name>
</gene>
<dbReference type="STRING" id="94208.A0A2S4KPR0"/>
<evidence type="ECO:0000256" key="1">
    <source>
        <dbReference type="ARBA" id="ARBA00009934"/>
    </source>
</evidence>
<evidence type="ECO:0000313" key="5">
    <source>
        <dbReference type="Proteomes" id="UP000237481"/>
    </source>
</evidence>
<dbReference type="InterPro" id="IPR004143">
    <property type="entry name" value="BPL_LPL_catalytic"/>
</dbReference>
<dbReference type="GO" id="GO:0004077">
    <property type="term" value="F:biotin--[biotin carboxyl-carrier protein] ligase activity"/>
    <property type="evidence" value="ECO:0007669"/>
    <property type="project" value="InterPro"/>
</dbReference>
<dbReference type="SUPFAM" id="SSF55681">
    <property type="entry name" value="Class II aaRS and biotin synthetases"/>
    <property type="match status" value="1"/>
</dbReference>
<dbReference type="InterPro" id="IPR045864">
    <property type="entry name" value="aa-tRNA-synth_II/BPL/LPL"/>
</dbReference>
<dbReference type="AlphaFoldDB" id="A0A2S4KPR0"/>
<dbReference type="InterPro" id="IPR004408">
    <property type="entry name" value="Biotin_CoA_COase_ligase"/>
</dbReference>
<name>A0A2S4KPR0_9HYPO</name>
<dbReference type="InterPro" id="IPR019197">
    <property type="entry name" value="Biotin-prot_ligase_N"/>
</dbReference>
<evidence type="ECO:0000259" key="3">
    <source>
        <dbReference type="PROSITE" id="PS51733"/>
    </source>
</evidence>
<accession>A0A2S4KPR0</accession>
<dbReference type="PROSITE" id="PS51733">
    <property type="entry name" value="BPL_LPL_CATALYTIC"/>
    <property type="match status" value="1"/>
</dbReference>
<comment type="similarity">
    <text evidence="1">Belongs to the biotin--protein ligase family.</text>
</comment>
<dbReference type="OrthoDB" id="10250105at2759"/>
<sequence>MAPKRLNVLVYTGVFSQPPFVRWPHLTCLPGTGTSAESVRQCLYTLRRLLSPNYAVIPVTESAILKEPWAPTCALLVVPGGADLGYCRVLNGEGNRRITDYVRRGGAYLGLCAGGYYGSGRCEFEVGNRPLEVIGSRELAFFPGTCRGGAFKGFEYRSERGARAAVLRVATGAFTEQVPETFASYYNGGGVFVDAGSIKGRKIEVLASYDGELDVDGGDGKAAVLLCHIGDGKAMLSGPHPEFAAVNLYPQPDVPGYDELIHKLAADDQARVGFLKACLSRLGLEVSQEDTAVPPLSSLHLSAVDNTKVTELLCAWEEVMDKEDGQEYIRGEVDTFHIQAEEGSLGVEELQHSLPSTEGENAKDGGIVDYAAITKRIIPHEETLPNPGLTPRFNHKQFYSSLRRFQATEEDADEWGNILLYGDVVTSTNSLLEKYCAPLKPRSPNPKLMSKLPTGFTFSASTQVAGRGRGTNVWVAPPGALVFSTIINHPAHLAVSRPVVFIQYIAAIAIVEAIRSLDVGYENLPVKLKWPNDIYALDPAQPAAAKQYVKIGGILSQCGYCDGSYQIVLGIGINAINPRPTTSISDLLPAGAPPPRLEALLARILTRLEAVYAQFQREGFSDDLERRYYRHWLHTGQAISLEAEGGVRARVLGISRDWGMLRVEQTDAEGRGTGRIWSLQSDENSFDFWKGLVRRKE</sequence>
<keyword evidence="2 4" id="KW-0436">Ligase</keyword>
<dbReference type="GO" id="GO:0005737">
    <property type="term" value="C:cytoplasm"/>
    <property type="evidence" value="ECO:0007669"/>
    <property type="project" value="TreeGrafter"/>
</dbReference>
<dbReference type="PANTHER" id="PTHR12835:SF5">
    <property type="entry name" value="BIOTIN--PROTEIN LIGASE"/>
    <property type="match status" value="1"/>
</dbReference>
<proteinExistence type="inferred from homology"/>
<feature type="domain" description="BPL/LPL catalytic" evidence="3">
    <location>
        <begin position="423"/>
        <end position="616"/>
    </location>
</feature>
<dbReference type="Proteomes" id="UP000237481">
    <property type="component" value="Unassembled WGS sequence"/>
</dbReference>
<organism evidence="4 5">
    <name type="scientific">Tolypocladium paradoxum</name>
    <dbReference type="NCBI Taxonomy" id="94208"/>
    <lineage>
        <taxon>Eukaryota</taxon>
        <taxon>Fungi</taxon>
        <taxon>Dikarya</taxon>
        <taxon>Ascomycota</taxon>
        <taxon>Pezizomycotina</taxon>
        <taxon>Sordariomycetes</taxon>
        <taxon>Hypocreomycetidae</taxon>
        <taxon>Hypocreales</taxon>
        <taxon>Ophiocordycipitaceae</taxon>
        <taxon>Tolypocladium</taxon>
    </lineage>
</organism>
<dbReference type="Pfam" id="PF09825">
    <property type="entry name" value="BPL_N"/>
    <property type="match status" value="1"/>
</dbReference>
<dbReference type="CDD" id="cd03144">
    <property type="entry name" value="GATase1_ScBLP_like"/>
    <property type="match status" value="1"/>
</dbReference>
<evidence type="ECO:0000313" key="4">
    <source>
        <dbReference type="EMBL" id="POR32168.1"/>
    </source>
</evidence>